<proteinExistence type="predicted"/>
<dbReference type="InterPro" id="IPR036390">
    <property type="entry name" value="WH_DNA-bd_sf"/>
</dbReference>
<dbReference type="InterPro" id="IPR000595">
    <property type="entry name" value="cNMP-bd_dom"/>
</dbReference>
<dbReference type="GeneID" id="72468658"/>
<dbReference type="Gene3D" id="2.60.120.10">
    <property type="entry name" value="Jelly Rolls"/>
    <property type="match status" value="1"/>
</dbReference>
<dbReference type="InterPro" id="IPR012318">
    <property type="entry name" value="HTH_CRP"/>
</dbReference>
<keyword evidence="6" id="KW-1185">Reference proteome</keyword>
<gene>
    <name evidence="5" type="ORF">PRLR5076_06090</name>
</gene>
<evidence type="ECO:0000256" key="1">
    <source>
        <dbReference type="ARBA" id="ARBA00023015"/>
    </source>
</evidence>
<dbReference type="GO" id="GO:0006355">
    <property type="term" value="P:regulation of DNA-templated transcription"/>
    <property type="evidence" value="ECO:0007669"/>
    <property type="project" value="InterPro"/>
</dbReference>
<dbReference type="EMBL" id="BPUB01000001">
    <property type="protein sequence ID" value="GJG57758.1"/>
    <property type="molecule type" value="Genomic_DNA"/>
</dbReference>
<evidence type="ECO:0000259" key="4">
    <source>
        <dbReference type="PROSITE" id="PS50042"/>
    </source>
</evidence>
<dbReference type="SUPFAM" id="SSF51206">
    <property type="entry name" value="cAMP-binding domain-like"/>
    <property type="match status" value="1"/>
</dbReference>
<evidence type="ECO:0000313" key="5">
    <source>
        <dbReference type="EMBL" id="GJG57758.1"/>
    </source>
</evidence>
<sequence length="225" mass="25750">MTLYDKLLNLPLLQGLSYDDLSDVVAHSKFNFIKRGRDETIVAEGAPASHLIFVLRGSVMVSHRAADGSYSVMEELNGPLMLGLDRLFGFEQTHSGEIRSLTNCSLLMLSKPDVLQLADKYFIVRINIMNRLATNAQKLEATVWQRYPDTILHRMQCFFRIHCLYPAGRKVVRIKMQVLADEVHESRIKVSRQLNSWQRSGLIVLGRERIEIPRLDALLQLKDDD</sequence>
<dbReference type="Pfam" id="PF13545">
    <property type="entry name" value="HTH_Crp_2"/>
    <property type="match status" value="1"/>
</dbReference>
<dbReference type="GO" id="GO:0003677">
    <property type="term" value="F:DNA binding"/>
    <property type="evidence" value="ECO:0007669"/>
    <property type="project" value="UniProtKB-KW"/>
</dbReference>
<reference evidence="5" key="1">
    <citation type="journal article" date="2022" name="Int. J. Syst. Evol. Microbiol.">
        <title>Prevotella lacticifex sp. nov., isolated from the rumen of cows.</title>
        <authorList>
            <person name="Shinkai T."/>
            <person name="Ikeyama N."/>
            <person name="Kumagai M."/>
            <person name="Ohmori H."/>
            <person name="Sakamoto M."/>
            <person name="Ohkuma M."/>
            <person name="Mitsumori M."/>
        </authorList>
    </citation>
    <scope>NUCLEOTIDE SEQUENCE</scope>
    <source>
        <strain evidence="5">R5076</strain>
    </source>
</reference>
<dbReference type="AlphaFoldDB" id="A0A9R1C845"/>
<evidence type="ECO:0000313" key="6">
    <source>
        <dbReference type="Proteomes" id="UP000825483"/>
    </source>
</evidence>
<dbReference type="Proteomes" id="UP000825483">
    <property type="component" value="Unassembled WGS sequence"/>
</dbReference>
<name>A0A9R1C845_9BACT</name>
<dbReference type="PROSITE" id="PS50042">
    <property type="entry name" value="CNMP_BINDING_3"/>
    <property type="match status" value="1"/>
</dbReference>
<protein>
    <recommendedName>
        <fullName evidence="4">Cyclic nucleotide-binding domain-containing protein</fullName>
    </recommendedName>
</protein>
<dbReference type="InterPro" id="IPR018490">
    <property type="entry name" value="cNMP-bd_dom_sf"/>
</dbReference>
<keyword evidence="3" id="KW-0804">Transcription</keyword>
<dbReference type="Pfam" id="PF00027">
    <property type="entry name" value="cNMP_binding"/>
    <property type="match status" value="1"/>
</dbReference>
<dbReference type="CDD" id="cd00038">
    <property type="entry name" value="CAP_ED"/>
    <property type="match status" value="1"/>
</dbReference>
<dbReference type="SUPFAM" id="SSF46785">
    <property type="entry name" value="Winged helix' DNA-binding domain"/>
    <property type="match status" value="1"/>
</dbReference>
<dbReference type="RefSeq" id="WP_223930025.1">
    <property type="nucleotide sequence ID" value="NZ_BPTU01000004.1"/>
</dbReference>
<dbReference type="InterPro" id="IPR014710">
    <property type="entry name" value="RmlC-like_jellyroll"/>
</dbReference>
<evidence type="ECO:0000256" key="2">
    <source>
        <dbReference type="ARBA" id="ARBA00023125"/>
    </source>
</evidence>
<keyword evidence="2" id="KW-0238">DNA-binding</keyword>
<keyword evidence="1" id="KW-0805">Transcription regulation</keyword>
<comment type="caution">
    <text evidence="5">The sequence shown here is derived from an EMBL/GenBank/DDBJ whole genome shotgun (WGS) entry which is preliminary data.</text>
</comment>
<accession>A0A9R1C845</accession>
<organism evidence="5 6">
    <name type="scientific">Prevotella lacticifex</name>
    <dbReference type="NCBI Taxonomy" id="2854755"/>
    <lineage>
        <taxon>Bacteria</taxon>
        <taxon>Pseudomonadati</taxon>
        <taxon>Bacteroidota</taxon>
        <taxon>Bacteroidia</taxon>
        <taxon>Bacteroidales</taxon>
        <taxon>Prevotellaceae</taxon>
        <taxon>Prevotella</taxon>
    </lineage>
</organism>
<feature type="domain" description="Cyclic nucleotide-binding" evidence="4">
    <location>
        <begin position="12"/>
        <end position="117"/>
    </location>
</feature>
<evidence type="ECO:0000256" key="3">
    <source>
        <dbReference type="ARBA" id="ARBA00023163"/>
    </source>
</evidence>